<dbReference type="Gene3D" id="1.20.1550.10">
    <property type="entry name" value="DsbB-like"/>
    <property type="match status" value="1"/>
</dbReference>
<evidence type="ECO:0000256" key="6">
    <source>
        <dbReference type="SAM" id="Phobius"/>
    </source>
</evidence>
<dbReference type="STRING" id="847.BRW83_1092"/>
<protein>
    <submittedName>
        <fullName evidence="7">Disulfide bond formation protein DsbB</fullName>
    </submittedName>
</protein>
<organism evidence="7 8">
    <name type="scientific">Oxalobacter formigenes OXCC13</name>
    <dbReference type="NCBI Taxonomy" id="556269"/>
    <lineage>
        <taxon>Bacteria</taxon>
        <taxon>Pseudomonadati</taxon>
        <taxon>Pseudomonadota</taxon>
        <taxon>Betaproteobacteria</taxon>
        <taxon>Burkholderiales</taxon>
        <taxon>Oxalobacteraceae</taxon>
        <taxon>Oxalobacter</taxon>
    </lineage>
</organism>
<dbReference type="Pfam" id="PF02600">
    <property type="entry name" value="DsbB"/>
    <property type="match status" value="1"/>
</dbReference>
<keyword evidence="2" id="KW-1003">Cell membrane</keyword>
<dbReference type="eggNOG" id="COG1495">
    <property type="taxonomic scope" value="Bacteria"/>
</dbReference>
<dbReference type="AlphaFoldDB" id="C3XA00"/>
<dbReference type="InterPro" id="IPR050183">
    <property type="entry name" value="DsbB"/>
</dbReference>
<feature type="transmembrane region" description="Helical" evidence="6">
    <location>
        <begin position="66"/>
        <end position="85"/>
    </location>
</feature>
<sequence>MIMMRSRHFFIAISFLCIACILFALYLQLVWRVLPCPMCVLQRYAFIGVAVCCITGFLTKKVRFMAFLAFIVSLIGMGLAFYQLWVISHPDIQCGRDPLEQAINNLWTAKAMPVLFRSESLCGDFLEPIIGLTPPQWSLIWFFIFAVVFVRIMRRG</sequence>
<keyword evidence="8" id="KW-1185">Reference proteome</keyword>
<dbReference type="PANTHER" id="PTHR36570">
    <property type="entry name" value="DISULFIDE BOND FORMATION PROTEIN B"/>
    <property type="match status" value="1"/>
</dbReference>
<keyword evidence="5 6" id="KW-0472">Membrane</keyword>
<dbReference type="HOGENOM" id="CLU_098660_1_0_4"/>
<dbReference type="GO" id="GO:0005886">
    <property type="term" value="C:plasma membrane"/>
    <property type="evidence" value="ECO:0007669"/>
    <property type="project" value="UniProtKB-SubCell"/>
</dbReference>
<dbReference type="Proteomes" id="UP000005089">
    <property type="component" value="Unassembled WGS sequence"/>
</dbReference>
<evidence type="ECO:0000256" key="1">
    <source>
        <dbReference type="ARBA" id="ARBA00004651"/>
    </source>
</evidence>
<feature type="transmembrane region" description="Helical" evidence="6">
    <location>
        <begin position="136"/>
        <end position="153"/>
    </location>
</feature>
<evidence type="ECO:0000256" key="4">
    <source>
        <dbReference type="ARBA" id="ARBA00022989"/>
    </source>
</evidence>
<feature type="transmembrane region" description="Helical" evidence="6">
    <location>
        <begin position="9"/>
        <end position="29"/>
    </location>
</feature>
<keyword evidence="4 6" id="KW-1133">Transmembrane helix</keyword>
<reference evidence="7 8" key="1">
    <citation type="submission" date="2009-02" db="EMBL/GenBank/DDBJ databases">
        <title>The Genome Sequence of Oxalobacter formigenes OXCC13.</title>
        <authorList>
            <consortium name="The Broad Institute Genome Sequencing Platform"/>
            <person name="Ward D."/>
            <person name="Young S.K."/>
            <person name="Kodira C.D."/>
            <person name="Zeng Q."/>
            <person name="Koehrsen M."/>
            <person name="Alvarado L."/>
            <person name="Berlin A."/>
            <person name="Borenstein D."/>
            <person name="Chen Z."/>
            <person name="Engels R."/>
            <person name="Freedman E."/>
            <person name="Gellesch M."/>
            <person name="Goldberg J."/>
            <person name="Griggs A."/>
            <person name="Gujja S."/>
            <person name="Heiman D."/>
            <person name="Hepburn T."/>
            <person name="Howarth C."/>
            <person name="Jen D."/>
            <person name="Larson L."/>
            <person name="Lewis B."/>
            <person name="Mehta T."/>
            <person name="Park D."/>
            <person name="Pearson M."/>
            <person name="Roberts A."/>
            <person name="Saif S."/>
            <person name="Shea T."/>
            <person name="Shenoy N."/>
            <person name="Sisk P."/>
            <person name="Stolte C."/>
            <person name="Sykes S."/>
            <person name="Walk T."/>
            <person name="White J."/>
            <person name="Yandava C."/>
            <person name="Allison M.J."/>
            <person name="Lander E."/>
            <person name="Nusbaum C."/>
            <person name="Galagan J."/>
            <person name="Birren B."/>
        </authorList>
    </citation>
    <scope>NUCLEOTIDE SEQUENCE [LARGE SCALE GENOMIC DNA]</scope>
    <source>
        <strain evidence="7 8">OXCC13</strain>
    </source>
</reference>
<feature type="transmembrane region" description="Helical" evidence="6">
    <location>
        <begin position="41"/>
        <end position="59"/>
    </location>
</feature>
<dbReference type="InterPro" id="IPR023380">
    <property type="entry name" value="DsbB-like_sf"/>
</dbReference>
<dbReference type="EMBL" id="GG658170">
    <property type="protein sequence ID" value="EEO30026.1"/>
    <property type="molecule type" value="Genomic_DNA"/>
</dbReference>
<evidence type="ECO:0000256" key="2">
    <source>
        <dbReference type="ARBA" id="ARBA00022475"/>
    </source>
</evidence>
<dbReference type="SUPFAM" id="SSF158442">
    <property type="entry name" value="DsbB-like"/>
    <property type="match status" value="1"/>
</dbReference>
<keyword evidence="3 6" id="KW-0812">Transmembrane</keyword>
<gene>
    <name evidence="7" type="ORF">OFBG_01054</name>
</gene>
<evidence type="ECO:0000256" key="5">
    <source>
        <dbReference type="ARBA" id="ARBA00023136"/>
    </source>
</evidence>
<accession>C3XA00</accession>
<comment type="subcellular location">
    <subcellularLocation>
        <location evidence="1">Cell membrane</location>
        <topology evidence="1">Multi-pass membrane protein</topology>
    </subcellularLocation>
</comment>
<evidence type="ECO:0000313" key="7">
    <source>
        <dbReference type="EMBL" id="EEO30026.1"/>
    </source>
</evidence>
<dbReference type="PANTHER" id="PTHR36570:SF3">
    <property type="entry name" value="DISULFIDE BOND FORMATION PROTEIN B"/>
    <property type="match status" value="1"/>
</dbReference>
<dbReference type="GO" id="GO:0015035">
    <property type="term" value="F:protein-disulfide reductase activity"/>
    <property type="evidence" value="ECO:0007669"/>
    <property type="project" value="InterPro"/>
</dbReference>
<dbReference type="GO" id="GO:0006457">
    <property type="term" value="P:protein folding"/>
    <property type="evidence" value="ECO:0007669"/>
    <property type="project" value="InterPro"/>
</dbReference>
<proteinExistence type="predicted"/>
<name>C3XA00_OXAFO</name>
<evidence type="ECO:0000313" key="8">
    <source>
        <dbReference type="Proteomes" id="UP000005089"/>
    </source>
</evidence>
<evidence type="ECO:0000256" key="3">
    <source>
        <dbReference type="ARBA" id="ARBA00022692"/>
    </source>
</evidence>
<dbReference type="InterPro" id="IPR003752">
    <property type="entry name" value="DiS_bond_form_DsbB/BdbC"/>
</dbReference>